<gene>
    <name evidence="6" type="ORF">TD95_004624</name>
</gene>
<proteinExistence type="inferred from homology"/>
<sequence length="729" mass="82560">MTPLRMGLSAGSAGAVSGLVYTDITRQFRDAVQDLKPGEVVKDQNFTLFESVSALEIMDPKMDINCAEASKMPNPEYDVTMPLSPIQVLGIMDQLLSQEMAWHVGYPLALTLFTSHYIDQLLVDAPSSILKAHFSPELIGGEFCMISVLRTYCVAMIKACSMVNDHINQEHYYEEEDFVTYTYKRTLLEHIPLQAIFDDIQNTRDNLWGMAKALPPGVYEALDSRLAFRLCFLQAIESTQERGESKLIKSIWTSGVPLIDSIAKSHSLAEDMPQAFSETLQQRLSTSMPPRPIVDIGFDAGIKYLRQMFKDSLKAADVLTYSDPVTVQNFVIAFQSKRPTPLVYARAILQRYLFKDMVVLGDISIRKLIDDDLALTVLPPSILLDPMNDYYEDPQDPRFQITQEMEAFRMRVAQCYLDIYRSLCQNRCRVRRTLFHVVRDWDFLEFEAEKFDQRLGVLLVSPITTHQGSKVPLPGIDPNTYDPSWKPLTAWARLYKLKVMIWIVELGFELDVYCKHEMASMYLYLSTLCEQVRVLGSSIRSRTGFSLQTNLKTSHDTLILLQDHQLLVKSHLASALRALYTALLRVGAIASPQFPCGSDELRHELRMRPFKLKTLEPPSFSETQASQAWTAMKTVSDLLEYSAAELERARSAARQLDELVVDPARAFESGSSELHRETRGMVGRAMQEVDTQINALKKAVDEKKKIRVTVPVSDAVYAGVWTVPEVEAV</sequence>
<evidence type="ECO:0000259" key="5">
    <source>
        <dbReference type="Pfam" id="PF25789"/>
    </source>
</evidence>
<dbReference type="Proteomes" id="UP000033483">
    <property type="component" value="Unassembled WGS sequence"/>
</dbReference>
<keyword evidence="3" id="KW-0963">Cytoplasm</keyword>
<dbReference type="OrthoDB" id="269405at2759"/>
<dbReference type="Pfam" id="PF25789">
    <property type="entry name" value="TPR_NAA35"/>
    <property type="match status" value="1"/>
</dbReference>
<evidence type="ECO:0000256" key="1">
    <source>
        <dbReference type="ARBA" id="ARBA00004496"/>
    </source>
</evidence>
<evidence type="ECO:0008006" key="8">
    <source>
        <dbReference type="Google" id="ProtNLM"/>
    </source>
</evidence>
<evidence type="ECO:0000256" key="3">
    <source>
        <dbReference type="ARBA" id="ARBA00022490"/>
    </source>
</evidence>
<organism evidence="6 7">
    <name type="scientific">Thielaviopsis punctulata</name>
    <dbReference type="NCBI Taxonomy" id="72032"/>
    <lineage>
        <taxon>Eukaryota</taxon>
        <taxon>Fungi</taxon>
        <taxon>Dikarya</taxon>
        <taxon>Ascomycota</taxon>
        <taxon>Pezizomycotina</taxon>
        <taxon>Sordariomycetes</taxon>
        <taxon>Hypocreomycetidae</taxon>
        <taxon>Microascales</taxon>
        <taxon>Ceratocystidaceae</taxon>
        <taxon>Thielaviopsis</taxon>
    </lineage>
</organism>
<dbReference type="InterPro" id="IPR057983">
    <property type="entry name" value="NAA35-like_N"/>
</dbReference>
<reference evidence="6 7" key="1">
    <citation type="submission" date="2015-03" db="EMBL/GenBank/DDBJ databases">
        <authorList>
            <person name="Radwan O."/>
            <person name="Al-Naeli F.A."/>
            <person name="Rendon G.A."/>
            <person name="Fields C."/>
        </authorList>
    </citation>
    <scope>NUCLEOTIDE SEQUENCE [LARGE SCALE GENOMIC DNA]</scope>
    <source>
        <strain evidence="6">CR-DP1</strain>
    </source>
</reference>
<comment type="similarity">
    <text evidence="2">Belongs to the MAK10 family.</text>
</comment>
<evidence type="ECO:0000313" key="6">
    <source>
        <dbReference type="EMBL" id="KKA28988.1"/>
    </source>
</evidence>
<protein>
    <recommendedName>
        <fullName evidence="8">Mak10 subunit, NatC N(Alpha)-terminal acetyltransferase</fullName>
    </recommendedName>
</protein>
<keyword evidence="7" id="KW-1185">Reference proteome</keyword>
<dbReference type="InterPro" id="IPR007244">
    <property type="entry name" value="Naa35_N"/>
</dbReference>
<dbReference type="InterPro" id="IPR057982">
    <property type="entry name" value="TPR_NAA35"/>
</dbReference>
<evidence type="ECO:0000256" key="2">
    <source>
        <dbReference type="ARBA" id="ARBA00006289"/>
    </source>
</evidence>
<dbReference type="GO" id="GO:0031417">
    <property type="term" value="C:NatC complex"/>
    <property type="evidence" value="ECO:0007669"/>
    <property type="project" value="InterPro"/>
</dbReference>
<dbReference type="AlphaFoldDB" id="A0A0F4ZGF8"/>
<dbReference type="EMBL" id="LAEV01001071">
    <property type="protein sequence ID" value="KKA28988.1"/>
    <property type="molecule type" value="Genomic_DNA"/>
</dbReference>
<comment type="subcellular location">
    <subcellularLocation>
        <location evidence="1">Cytoplasm</location>
    </subcellularLocation>
</comment>
<feature type="domain" description="NAA35-like N-terminal" evidence="4">
    <location>
        <begin position="37"/>
        <end position="196"/>
    </location>
</feature>
<comment type="caution">
    <text evidence="6">The sequence shown here is derived from an EMBL/GenBank/DDBJ whole genome shotgun (WGS) entry which is preliminary data.</text>
</comment>
<evidence type="ECO:0000313" key="7">
    <source>
        <dbReference type="Proteomes" id="UP000033483"/>
    </source>
</evidence>
<evidence type="ECO:0000259" key="4">
    <source>
        <dbReference type="Pfam" id="PF04112"/>
    </source>
</evidence>
<name>A0A0F4ZGF8_9PEZI</name>
<dbReference type="PANTHER" id="PTHR21373">
    <property type="entry name" value="GLUCOSE REPRESSIBLE PROTEIN MAK10"/>
    <property type="match status" value="1"/>
</dbReference>
<accession>A0A0F4ZGF8</accession>
<dbReference type="Pfam" id="PF04112">
    <property type="entry name" value="Mak10"/>
    <property type="match status" value="1"/>
</dbReference>
<feature type="domain" description="NAA35-like TPR repeats" evidence="5">
    <location>
        <begin position="317"/>
        <end position="656"/>
    </location>
</feature>
<dbReference type="PANTHER" id="PTHR21373:SF0">
    <property type="entry name" value="N-ALPHA-ACETYLTRANSFERASE 35, NATC AUXILIARY SUBUNIT"/>
    <property type="match status" value="1"/>
</dbReference>